<keyword evidence="3" id="KW-1185">Reference proteome</keyword>
<sequence>MAAPTHCPRCDVLNKKILDLEKVISTLRQIKNDEELLDTLFAASHLEATKLQPPVCSTPIDRGPWHKVRARRQGKQPGKPGKQALRLDNKFQPLCALSPLGKPMVSTDDMAHSRCATSCAEPVDETSWKATEPAMTIAEEDPPRGGLTSTAASPQERPPRTPLQPSTPRKITRERPRRRGSPLHQASLEAVILGTSMVRHLAKHTENDCFPGYCNMLSIPFIDNFGSFWKRKYLFARDGRHLNRDGAELLDYNIGMALESQRAISH</sequence>
<evidence type="ECO:0000256" key="1">
    <source>
        <dbReference type="SAM" id="MobiDB-lite"/>
    </source>
</evidence>
<dbReference type="AlphaFoldDB" id="A0AAD7R4Z0"/>
<protein>
    <submittedName>
        <fullName evidence="2">Uncharacterized protein</fullName>
    </submittedName>
</protein>
<dbReference type="EMBL" id="JAINUG010000993">
    <property type="protein sequence ID" value="KAJ8358414.1"/>
    <property type="molecule type" value="Genomic_DNA"/>
</dbReference>
<feature type="compositionally biased region" description="Basic residues" evidence="1">
    <location>
        <begin position="170"/>
        <end position="181"/>
    </location>
</feature>
<proteinExistence type="predicted"/>
<comment type="caution">
    <text evidence="2">The sequence shown here is derived from an EMBL/GenBank/DDBJ whole genome shotgun (WGS) entry which is preliminary data.</text>
</comment>
<gene>
    <name evidence="2" type="ORF">AAFF_G00441760</name>
</gene>
<dbReference type="Gene3D" id="3.40.50.12700">
    <property type="match status" value="1"/>
</dbReference>
<dbReference type="Proteomes" id="UP001221898">
    <property type="component" value="Unassembled WGS sequence"/>
</dbReference>
<name>A0AAD7R4Z0_9TELE</name>
<evidence type="ECO:0000313" key="3">
    <source>
        <dbReference type="Proteomes" id="UP001221898"/>
    </source>
</evidence>
<accession>A0AAD7R4Z0</accession>
<feature type="region of interest" description="Disordered" evidence="1">
    <location>
        <begin position="137"/>
        <end position="184"/>
    </location>
</feature>
<evidence type="ECO:0000313" key="2">
    <source>
        <dbReference type="EMBL" id="KAJ8358414.1"/>
    </source>
</evidence>
<reference evidence="2" key="1">
    <citation type="journal article" date="2023" name="Science">
        <title>Genome structures resolve the early diversification of teleost fishes.</title>
        <authorList>
            <person name="Parey E."/>
            <person name="Louis A."/>
            <person name="Montfort J."/>
            <person name="Bouchez O."/>
            <person name="Roques C."/>
            <person name="Iampietro C."/>
            <person name="Lluch J."/>
            <person name="Castinel A."/>
            <person name="Donnadieu C."/>
            <person name="Desvignes T."/>
            <person name="Floi Bucao C."/>
            <person name="Jouanno E."/>
            <person name="Wen M."/>
            <person name="Mejri S."/>
            <person name="Dirks R."/>
            <person name="Jansen H."/>
            <person name="Henkel C."/>
            <person name="Chen W.J."/>
            <person name="Zahm M."/>
            <person name="Cabau C."/>
            <person name="Klopp C."/>
            <person name="Thompson A.W."/>
            <person name="Robinson-Rechavi M."/>
            <person name="Braasch I."/>
            <person name="Lecointre G."/>
            <person name="Bobe J."/>
            <person name="Postlethwait J.H."/>
            <person name="Berthelot C."/>
            <person name="Roest Crollius H."/>
            <person name="Guiguen Y."/>
        </authorList>
    </citation>
    <scope>NUCLEOTIDE SEQUENCE</scope>
    <source>
        <strain evidence="2">NC1722</strain>
    </source>
</reference>
<organism evidence="2 3">
    <name type="scientific">Aldrovandia affinis</name>
    <dbReference type="NCBI Taxonomy" id="143900"/>
    <lineage>
        <taxon>Eukaryota</taxon>
        <taxon>Metazoa</taxon>
        <taxon>Chordata</taxon>
        <taxon>Craniata</taxon>
        <taxon>Vertebrata</taxon>
        <taxon>Euteleostomi</taxon>
        <taxon>Actinopterygii</taxon>
        <taxon>Neopterygii</taxon>
        <taxon>Teleostei</taxon>
        <taxon>Notacanthiformes</taxon>
        <taxon>Halosauridae</taxon>
        <taxon>Aldrovandia</taxon>
    </lineage>
</organism>